<evidence type="ECO:0000256" key="1">
    <source>
        <dbReference type="SAM" id="Phobius"/>
    </source>
</evidence>
<keyword evidence="1" id="KW-1133">Transmembrane helix</keyword>
<feature type="transmembrane region" description="Helical" evidence="1">
    <location>
        <begin position="83"/>
        <end position="103"/>
    </location>
</feature>
<dbReference type="Proteomes" id="UP000220133">
    <property type="component" value="Chromosome"/>
</dbReference>
<keyword evidence="1" id="KW-0812">Transmembrane</keyword>
<dbReference type="AlphaFoldDB" id="A0A291QS40"/>
<dbReference type="RefSeq" id="WP_098193215.1">
    <property type="nucleotide sequence ID" value="NZ_CP023777.1"/>
</dbReference>
<proteinExistence type="predicted"/>
<evidence type="ECO:0000313" key="3">
    <source>
        <dbReference type="Proteomes" id="UP000220133"/>
    </source>
</evidence>
<reference evidence="2 3" key="1">
    <citation type="submission" date="2017-10" db="EMBL/GenBank/DDBJ databases">
        <title>Paenichitinophaga pekingensis gen. nov., sp. nov., isolated from activated sludge.</title>
        <authorList>
            <person name="Jin D."/>
            <person name="Kong X."/>
            <person name="Deng Y."/>
            <person name="Bai Z."/>
        </authorList>
    </citation>
    <scope>NUCLEOTIDE SEQUENCE [LARGE SCALE GENOMIC DNA]</scope>
    <source>
        <strain evidence="2 3">13</strain>
    </source>
</reference>
<dbReference type="KEGG" id="cbae:COR50_06345"/>
<keyword evidence="1" id="KW-0472">Membrane</keyword>
<sequence>MVGIELDIAKYVEQLFSFQHLASNATVDDSQFYMPTIFVLSIILLLVISGMQFFIMIHLCRQEEEREYRNDQPGTIAKPGIRLIKWGTAIGCLLTVISMGFLVQPKTRHNISLEKNFCDKKASICAQAQQACGGKKAAS</sequence>
<dbReference type="EMBL" id="CP023777">
    <property type="protein sequence ID" value="ATL46829.1"/>
    <property type="molecule type" value="Genomic_DNA"/>
</dbReference>
<gene>
    <name evidence="2" type="ORF">COR50_06345</name>
</gene>
<organism evidence="2 3">
    <name type="scientific">Chitinophaga caeni</name>
    <dbReference type="NCBI Taxonomy" id="2029983"/>
    <lineage>
        <taxon>Bacteria</taxon>
        <taxon>Pseudomonadati</taxon>
        <taxon>Bacteroidota</taxon>
        <taxon>Chitinophagia</taxon>
        <taxon>Chitinophagales</taxon>
        <taxon>Chitinophagaceae</taxon>
        <taxon>Chitinophaga</taxon>
    </lineage>
</organism>
<feature type="transmembrane region" description="Helical" evidence="1">
    <location>
        <begin position="37"/>
        <end position="60"/>
    </location>
</feature>
<keyword evidence="3" id="KW-1185">Reference proteome</keyword>
<protein>
    <submittedName>
        <fullName evidence="2">Uncharacterized protein</fullName>
    </submittedName>
</protein>
<accession>A0A291QS40</accession>
<evidence type="ECO:0000313" key="2">
    <source>
        <dbReference type="EMBL" id="ATL46829.1"/>
    </source>
</evidence>
<name>A0A291QS40_9BACT</name>